<dbReference type="NCBIfam" id="NF003976">
    <property type="entry name" value="PRK05469.1"/>
    <property type="match status" value="1"/>
</dbReference>
<dbReference type="NCBIfam" id="TIGR01882">
    <property type="entry name" value="peptidase-T"/>
    <property type="match status" value="1"/>
</dbReference>
<dbReference type="HOGENOM" id="CLU_053676_0_0_12"/>
<evidence type="ECO:0000313" key="11">
    <source>
        <dbReference type="EMBL" id="AEB13134.1"/>
    </source>
</evidence>
<reference evidence="12" key="2">
    <citation type="submission" date="2011-04" db="EMBL/GenBank/DDBJ databases">
        <title>The complete genome of chromosome of Treponema succinifaciens DSM 2489.</title>
        <authorList>
            <person name="Lucas S."/>
            <person name="Copeland A."/>
            <person name="Lapidus A."/>
            <person name="Bruce D."/>
            <person name="Goodwin L."/>
            <person name="Pitluck S."/>
            <person name="Peters L."/>
            <person name="Kyrpides N."/>
            <person name="Mavromatis K."/>
            <person name="Ivanova N."/>
            <person name="Ovchinnikova G."/>
            <person name="Teshima H."/>
            <person name="Detter J.C."/>
            <person name="Tapia R."/>
            <person name="Han C."/>
            <person name="Land M."/>
            <person name="Hauser L."/>
            <person name="Markowitz V."/>
            <person name="Cheng J.-F."/>
            <person name="Hugenholtz P."/>
            <person name="Woyke T."/>
            <person name="Wu D."/>
            <person name="Gronow S."/>
            <person name="Wellnitz S."/>
            <person name="Brambilla E."/>
            <person name="Klenk H.-P."/>
            <person name="Eisen J.A."/>
        </authorList>
    </citation>
    <scope>NUCLEOTIDE SEQUENCE [LARGE SCALE GENOMIC DNA]</scope>
    <source>
        <strain evidence="12">ATCC 33096 / DSM 2489 / 6091</strain>
    </source>
</reference>
<protein>
    <recommendedName>
        <fullName evidence="7">Peptidase T</fullName>
        <ecNumber evidence="7">3.4.11.4</ecNumber>
    </recommendedName>
</protein>
<dbReference type="Gene3D" id="3.40.630.10">
    <property type="entry name" value="Zn peptidases"/>
    <property type="match status" value="1"/>
</dbReference>
<feature type="active site" evidence="8">
    <location>
        <position position="89"/>
    </location>
</feature>
<comment type="cofactor">
    <cofactor evidence="9">
        <name>Zn(2+)</name>
        <dbReference type="ChEBI" id="CHEBI:29105"/>
    </cofactor>
    <text evidence="9">Binds 2 Zn(2+) ions per subunit.</text>
</comment>
<evidence type="ECO:0000259" key="10">
    <source>
        <dbReference type="Pfam" id="PF07687"/>
    </source>
</evidence>
<keyword evidence="5 9" id="KW-0862">Zinc</keyword>
<dbReference type="Gene3D" id="3.30.70.360">
    <property type="match status" value="1"/>
</dbReference>
<dbReference type="AlphaFoldDB" id="F2NV30"/>
<sequence length="422" mass="45672">MEDKLNIKNSLLERFLKYVKIWSESDSQKADSGIMPSTSGQNEMASVLCAELKSLGLENVQTTEHCYTYGILPANGSAESSICLLAHIDTSEEVSGKNVNPKIHKNYSGGKIILCGAELDPQKDSALSLAAKNVETIITGDGTTLLGADDKAGVAEIVSCLEYLFSHSELKHPAIEVIFSPDEETGHGMDKVPLELLKSKCAYTVDGGHIGELETECFNAFRSDVVFKGNATHTGTARGTMVNAISMASSFVSNLPAGERPETTDGRQGFFAPISIEGSIEESKVSLLLRDFSADGMEKRKSTVELLAKAVSELFGGKAEVLHTQQYLNMKENLDKNPKVAERLISAYKASGIEPVFTPIRGGTDGSRLTEMGIPCPNIFTGGHNFHSRNEWASLDQMIKAVEVLVHLCCGEDFPQIIFCPN</sequence>
<dbReference type="InterPro" id="IPR010161">
    <property type="entry name" value="Peptidase_M20B"/>
</dbReference>
<dbReference type="OrthoDB" id="9804934at2"/>
<evidence type="ECO:0000313" key="12">
    <source>
        <dbReference type="Proteomes" id="UP000006852"/>
    </source>
</evidence>
<dbReference type="GeneID" id="302997408"/>
<dbReference type="PROSITE" id="PS00759">
    <property type="entry name" value="ARGE_DAPE_CPG2_2"/>
    <property type="match status" value="1"/>
</dbReference>
<comment type="similarity">
    <text evidence="1">Belongs to the peptidase M20B family.</text>
</comment>
<evidence type="ECO:0000256" key="5">
    <source>
        <dbReference type="ARBA" id="ARBA00022833"/>
    </source>
</evidence>
<keyword evidence="6" id="KW-0482">Metalloprotease</keyword>
<dbReference type="Pfam" id="PF07687">
    <property type="entry name" value="M20_dimer"/>
    <property type="match status" value="1"/>
</dbReference>
<evidence type="ECO:0000256" key="1">
    <source>
        <dbReference type="ARBA" id="ARBA00009692"/>
    </source>
</evidence>
<evidence type="ECO:0000256" key="9">
    <source>
        <dbReference type="PIRSR" id="PIRSR037215-2"/>
    </source>
</evidence>
<evidence type="ECO:0000256" key="8">
    <source>
        <dbReference type="PIRSR" id="PIRSR037215-1"/>
    </source>
</evidence>
<name>F2NV30_TRES6</name>
<keyword evidence="2" id="KW-0645">Protease</keyword>
<dbReference type="GO" id="GO:0006518">
    <property type="term" value="P:peptide metabolic process"/>
    <property type="evidence" value="ECO:0007669"/>
    <property type="project" value="InterPro"/>
</dbReference>
<dbReference type="InterPro" id="IPR011650">
    <property type="entry name" value="Peptidase_M20_dimer"/>
</dbReference>
<dbReference type="InterPro" id="IPR001261">
    <property type="entry name" value="ArgE/DapE_CS"/>
</dbReference>
<dbReference type="GO" id="GO:0045148">
    <property type="term" value="F:tripeptide aminopeptidase activity"/>
    <property type="evidence" value="ECO:0007669"/>
    <property type="project" value="UniProtKB-UniRule"/>
</dbReference>
<dbReference type="GO" id="GO:0006508">
    <property type="term" value="P:proteolysis"/>
    <property type="evidence" value="ECO:0007669"/>
    <property type="project" value="UniProtKB-UniRule"/>
</dbReference>
<dbReference type="NCBIfam" id="NF009920">
    <property type="entry name" value="PRK13381.1"/>
    <property type="match status" value="1"/>
</dbReference>
<dbReference type="PANTHER" id="PTHR42994">
    <property type="entry name" value="PEPTIDASE T"/>
    <property type="match status" value="1"/>
</dbReference>
<feature type="binding site" evidence="9">
    <location>
        <position position="206"/>
    </location>
    <ligand>
        <name>Zn(2+)</name>
        <dbReference type="ChEBI" id="CHEBI:29105"/>
        <label>1</label>
    </ligand>
</feature>
<feature type="active site" description="Proton acceptor" evidence="8">
    <location>
        <position position="183"/>
    </location>
</feature>
<dbReference type="PANTHER" id="PTHR42994:SF1">
    <property type="entry name" value="PEPTIDASE T"/>
    <property type="match status" value="1"/>
</dbReference>
<dbReference type="GO" id="GO:0008270">
    <property type="term" value="F:zinc ion binding"/>
    <property type="evidence" value="ECO:0007669"/>
    <property type="project" value="InterPro"/>
</dbReference>
<feature type="domain" description="Peptidase M20 dimerisation" evidence="10">
    <location>
        <begin position="221"/>
        <end position="314"/>
    </location>
</feature>
<dbReference type="STRING" id="869209.Tresu_0169"/>
<dbReference type="PIRSF" id="PIRSF037215">
    <property type="entry name" value="Peptidase_M20B"/>
    <property type="match status" value="1"/>
</dbReference>
<dbReference type="InterPro" id="IPR002933">
    <property type="entry name" value="Peptidase_M20"/>
</dbReference>
<feature type="binding site" evidence="9">
    <location>
        <position position="184"/>
    </location>
    <ligand>
        <name>Zn(2+)</name>
        <dbReference type="ChEBI" id="CHEBI:29105"/>
        <label>2</label>
    </ligand>
</feature>
<gene>
    <name evidence="11" type="ordered locus">Tresu_0169</name>
</gene>
<evidence type="ECO:0000256" key="7">
    <source>
        <dbReference type="NCBIfam" id="TIGR01882"/>
    </source>
</evidence>
<dbReference type="GO" id="GO:0008237">
    <property type="term" value="F:metallopeptidase activity"/>
    <property type="evidence" value="ECO:0007669"/>
    <property type="project" value="UniProtKB-KW"/>
</dbReference>
<evidence type="ECO:0000256" key="2">
    <source>
        <dbReference type="ARBA" id="ARBA00022670"/>
    </source>
</evidence>
<dbReference type="EMBL" id="CP002631">
    <property type="protein sequence ID" value="AEB13134.1"/>
    <property type="molecule type" value="Genomic_DNA"/>
</dbReference>
<dbReference type="Pfam" id="PF01546">
    <property type="entry name" value="Peptidase_M20"/>
    <property type="match status" value="1"/>
</dbReference>
<keyword evidence="12" id="KW-1185">Reference proteome</keyword>
<dbReference type="RefSeq" id="WP_013700445.1">
    <property type="nucleotide sequence ID" value="NC_015385.1"/>
</dbReference>
<evidence type="ECO:0000256" key="4">
    <source>
        <dbReference type="ARBA" id="ARBA00022801"/>
    </source>
</evidence>
<dbReference type="SUPFAM" id="SSF53187">
    <property type="entry name" value="Zn-dependent exopeptidases"/>
    <property type="match status" value="1"/>
</dbReference>
<keyword evidence="11" id="KW-0031">Aminopeptidase</keyword>
<keyword evidence="4 11" id="KW-0378">Hydrolase</keyword>
<feature type="binding site" evidence="9">
    <location>
        <position position="87"/>
    </location>
    <ligand>
        <name>Zn(2+)</name>
        <dbReference type="ChEBI" id="CHEBI:29105"/>
        <label>1</label>
    </ligand>
</feature>
<dbReference type="Proteomes" id="UP000006852">
    <property type="component" value="Chromosome"/>
</dbReference>
<feature type="binding site" evidence="9">
    <location>
        <position position="149"/>
    </location>
    <ligand>
        <name>Zn(2+)</name>
        <dbReference type="ChEBI" id="CHEBI:29105"/>
        <label>1</label>
    </ligand>
</feature>
<dbReference type="eggNOG" id="COG2195">
    <property type="taxonomic scope" value="Bacteria"/>
</dbReference>
<reference evidence="11 12" key="1">
    <citation type="journal article" date="2011" name="Stand. Genomic Sci.">
        <title>Complete genome sequence of Treponema succinifaciens type strain (6091).</title>
        <authorList>
            <person name="Han C."/>
            <person name="Gronow S."/>
            <person name="Teshima H."/>
            <person name="Lapidus A."/>
            <person name="Nolan M."/>
            <person name="Lucas S."/>
            <person name="Hammon N."/>
            <person name="Deshpande S."/>
            <person name="Cheng J.F."/>
            <person name="Zeytun A."/>
            <person name="Tapia R."/>
            <person name="Goodwin L."/>
            <person name="Pitluck S."/>
            <person name="Liolios K."/>
            <person name="Pagani I."/>
            <person name="Ivanova N."/>
            <person name="Mavromatis K."/>
            <person name="Mikhailova N."/>
            <person name="Huntemann M."/>
            <person name="Pati A."/>
            <person name="Chen A."/>
            <person name="Palaniappan K."/>
            <person name="Land M."/>
            <person name="Hauser L."/>
            <person name="Brambilla E.M."/>
            <person name="Rohde M."/>
            <person name="Goker M."/>
            <person name="Woyke T."/>
            <person name="Bristow J."/>
            <person name="Eisen J.A."/>
            <person name="Markowitz V."/>
            <person name="Hugenholtz P."/>
            <person name="Kyrpides N.C."/>
            <person name="Klenk H.P."/>
            <person name="Detter J.C."/>
        </authorList>
    </citation>
    <scope>NUCLEOTIDE SEQUENCE [LARGE SCALE GENOMIC DNA]</scope>
    <source>
        <strain evidence="12">ATCC 33096 / DSM 2489 / 6091</strain>
    </source>
</reference>
<evidence type="ECO:0000256" key="3">
    <source>
        <dbReference type="ARBA" id="ARBA00022723"/>
    </source>
</evidence>
<accession>F2NV30</accession>
<dbReference type="EC" id="3.4.11.4" evidence="7"/>
<dbReference type="KEGG" id="tsu:Tresu_0169"/>
<feature type="binding site" evidence="9">
    <location>
        <position position="387"/>
    </location>
    <ligand>
        <name>Zn(2+)</name>
        <dbReference type="ChEBI" id="CHEBI:29105"/>
        <label>2</label>
    </ligand>
</feature>
<proteinExistence type="inferred from homology"/>
<dbReference type="SUPFAM" id="SSF55031">
    <property type="entry name" value="Bacterial exopeptidase dimerisation domain"/>
    <property type="match status" value="1"/>
</dbReference>
<feature type="binding site" evidence="9">
    <location>
        <position position="149"/>
    </location>
    <ligand>
        <name>Zn(2+)</name>
        <dbReference type="ChEBI" id="CHEBI:29105"/>
        <label>2</label>
    </ligand>
</feature>
<organism evidence="11 12">
    <name type="scientific">Treponema succinifaciens (strain ATCC 33096 / DSM 2489 / 6091)</name>
    <dbReference type="NCBI Taxonomy" id="869209"/>
    <lineage>
        <taxon>Bacteria</taxon>
        <taxon>Pseudomonadati</taxon>
        <taxon>Spirochaetota</taxon>
        <taxon>Spirochaetia</taxon>
        <taxon>Spirochaetales</taxon>
        <taxon>Treponemataceae</taxon>
        <taxon>Treponema</taxon>
    </lineage>
</organism>
<dbReference type="InterPro" id="IPR036264">
    <property type="entry name" value="Bact_exopeptidase_dim_dom"/>
</dbReference>
<evidence type="ECO:0000256" key="6">
    <source>
        <dbReference type="ARBA" id="ARBA00023049"/>
    </source>
</evidence>
<keyword evidence="3 9" id="KW-0479">Metal-binding</keyword>